<evidence type="ECO:0000313" key="2">
    <source>
        <dbReference type="Proteomes" id="UP000501058"/>
    </source>
</evidence>
<evidence type="ECO:0000313" key="1">
    <source>
        <dbReference type="EMBL" id="QIK73567.1"/>
    </source>
</evidence>
<dbReference type="KEGG" id="prv:G7070_16460"/>
<dbReference type="AlphaFoldDB" id="A0A6G7YAC8"/>
<keyword evidence="2" id="KW-1185">Reference proteome</keyword>
<sequence>MRELTAAAQWLDGQVVVDWWANEMALWEDYSGRGPRYDAPEFPVLQTTGLVAGLECGLGWGLKPSQTTESFELRPISEVPEAQVIERRETSVNGIFRSRQLTELPVGRVRDVTVGFVHDIVTLDARIGGETLVSEIRCTVGGQPLVFLSGEAEEQQNDSLVFKRLDNAVLIFTDPTAVDTLPWSR</sequence>
<dbReference type="EMBL" id="CP049865">
    <property type="protein sequence ID" value="QIK73567.1"/>
    <property type="molecule type" value="Genomic_DNA"/>
</dbReference>
<dbReference type="Proteomes" id="UP000501058">
    <property type="component" value="Chromosome"/>
</dbReference>
<reference evidence="1 2" key="1">
    <citation type="submission" date="2020-03" db="EMBL/GenBank/DDBJ databases">
        <title>Propioniciclava sp. nov., isolated from Hydrophilus acuminatus.</title>
        <authorList>
            <person name="Hyun D.-W."/>
            <person name="Bae J.-W."/>
        </authorList>
    </citation>
    <scope>NUCLEOTIDE SEQUENCE [LARGE SCALE GENOMIC DNA]</scope>
    <source>
        <strain evidence="1 2">HDW11</strain>
    </source>
</reference>
<organism evidence="1 2">
    <name type="scientific">Propioniciclava coleopterorum</name>
    <dbReference type="NCBI Taxonomy" id="2714937"/>
    <lineage>
        <taxon>Bacteria</taxon>
        <taxon>Bacillati</taxon>
        <taxon>Actinomycetota</taxon>
        <taxon>Actinomycetes</taxon>
        <taxon>Propionibacteriales</taxon>
        <taxon>Propionibacteriaceae</taxon>
        <taxon>Propioniciclava</taxon>
    </lineage>
</organism>
<dbReference type="RefSeq" id="WP_166234634.1">
    <property type="nucleotide sequence ID" value="NZ_CP049865.1"/>
</dbReference>
<proteinExistence type="predicted"/>
<protein>
    <submittedName>
        <fullName evidence="1">Uncharacterized protein</fullName>
    </submittedName>
</protein>
<name>A0A6G7YAC8_9ACTN</name>
<accession>A0A6G7YAC8</accession>
<gene>
    <name evidence="1" type="ORF">G7070_16460</name>
</gene>